<evidence type="ECO:0000313" key="1">
    <source>
        <dbReference type="EMBL" id="POG74406.1"/>
    </source>
</evidence>
<dbReference type="AlphaFoldDB" id="A0A2H5U800"/>
<name>A0A2H5U800_RHIID</name>
<gene>
    <name evidence="1" type="ORF">GLOIN_2v1576850</name>
</gene>
<evidence type="ECO:0000313" key="2">
    <source>
        <dbReference type="Proteomes" id="UP000018888"/>
    </source>
</evidence>
<dbReference type="EMBL" id="AUPC02000072">
    <property type="protein sequence ID" value="POG74406.1"/>
    <property type="molecule type" value="Genomic_DNA"/>
</dbReference>
<proteinExistence type="predicted"/>
<accession>A0A2H5U800</accession>
<reference evidence="1 2" key="1">
    <citation type="journal article" date="2013" name="Proc. Natl. Acad. Sci. U.S.A.">
        <title>Genome of an arbuscular mycorrhizal fungus provides insight into the oldest plant symbiosis.</title>
        <authorList>
            <person name="Tisserant E."/>
            <person name="Malbreil M."/>
            <person name="Kuo A."/>
            <person name="Kohler A."/>
            <person name="Symeonidi A."/>
            <person name="Balestrini R."/>
            <person name="Charron P."/>
            <person name="Duensing N."/>
            <person name="Frei Dit Frey N."/>
            <person name="Gianinazzi-Pearson V."/>
            <person name="Gilbert L.B."/>
            <person name="Handa Y."/>
            <person name="Herr J.R."/>
            <person name="Hijri M."/>
            <person name="Koul R."/>
            <person name="Kawaguchi M."/>
            <person name="Krajinski F."/>
            <person name="Lammers P.J."/>
            <person name="Masclaux F.G."/>
            <person name="Murat C."/>
            <person name="Morin E."/>
            <person name="Ndikumana S."/>
            <person name="Pagni M."/>
            <person name="Petitpierre D."/>
            <person name="Requena N."/>
            <person name="Rosikiewicz P."/>
            <person name="Riley R."/>
            <person name="Saito K."/>
            <person name="San Clemente H."/>
            <person name="Shapiro H."/>
            <person name="van Tuinen D."/>
            <person name="Becard G."/>
            <person name="Bonfante P."/>
            <person name="Paszkowski U."/>
            <person name="Shachar-Hill Y.Y."/>
            <person name="Tuskan G.A."/>
            <person name="Young P.W."/>
            <person name="Sanders I.R."/>
            <person name="Henrissat B."/>
            <person name="Rensing S.A."/>
            <person name="Grigoriev I.V."/>
            <person name="Corradi N."/>
            <person name="Roux C."/>
            <person name="Martin F."/>
        </authorList>
    </citation>
    <scope>NUCLEOTIDE SEQUENCE [LARGE SCALE GENOMIC DNA]</scope>
    <source>
        <strain evidence="1 2">DAOM 197198</strain>
    </source>
</reference>
<keyword evidence="2" id="KW-1185">Reference proteome</keyword>
<organism evidence="1 2">
    <name type="scientific">Rhizophagus irregularis (strain DAOM 181602 / DAOM 197198 / MUCL 43194)</name>
    <name type="common">Arbuscular mycorrhizal fungus</name>
    <name type="synonym">Glomus intraradices</name>
    <dbReference type="NCBI Taxonomy" id="747089"/>
    <lineage>
        <taxon>Eukaryota</taxon>
        <taxon>Fungi</taxon>
        <taxon>Fungi incertae sedis</taxon>
        <taxon>Mucoromycota</taxon>
        <taxon>Glomeromycotina</taxon>
        <taxon>Glomeromycetes</taxon>
        <taxon>Glomerales</taxon>
        <taxon>Glomeraceae</taxon>
        <taxon>Rhizophagus</taxon>
    </lineage>
</organism>
<protein>
    <submittedName>
        <fullName evidence="1">Uncharacterized protein</fullName>
    </submittedName>
</protein>
<dbReference type="VEuPathDB" id="FungiDB:RhiirFUN_020282"/>
<dbReference type="SUPFAM" id="SSF47095">
    <property type="entry name" value="HMG-box"/>
    <property type="match status" value="1"/>
</dbReference>
<dbReference type="InterPro" id="IPR036910">
    <property type="entry name" value="HMG_box_dom_sf"/>
</dbReference>
<reference evidence="1 2" key="2">
    <citation type="journal article" date="2018" name="New Phytol.">
        <title>High intraspecific genome diversity in the model arbuscular mycorrhizal symbiont Rhizophagus irregularis.</title>
        <authorList>
            <person name="Chen E.C.H."/>
            <person name="Morin E."/>
            <person name="Beaudet D."/>
            <person name="Noel J."/>
            <person name="Yildirir G."/>
            <person name="Ndikumana S."/>
            <person name="Charron P."/>
            <person name="St-Onge C."/>
            <person name="Giorgi J."/>
            <person name="Kruger M."/>
            <person name="Marton T."/>
            <person name="Ropars J."/>
            <person name="Grigoriev I.V."/>
            <person name="Hainaut M."/>
            <person name="Henrissat B."/>
            <person name="Roux C."/>
            <person name="Martin F."/>
            <person name="Corradi N."/>
        </authorList>
    </citation>
    <scope>NUCLEOTIDE SEQUENCE [LARGE SCALE GENOMIC DNA]</scope>
    <source>
        <strain evidence="1 2">DAOM 197198</strain>
    </source>
</reference>
<comment type="caution">
    <text evidence="1">The sequence shown here is derived from an EMBL/GenBank/DDBJ whole genome shotgun (WGS) entry which is preliminary data.</text>
</comment>
<dbReference type="Proteomes" id="UP000018888">
    <property type="component" value="Unassembled WGS sequence"/>
</dbReference>
<sequence length="155" mass="18227">MNMDFKNSNKMAEHIQVLLHTKDPSNRMYILALALTTHTFFKIKVSSPEEIIERSIKRNYKSPLKNAYMIFMTDCSEAFKDAKSEKKFRQNSECFKDFPSLWKISPQEVKDVYEQVLASYRKLKPISQNFFEFHPQNNANESQENTADQATRINC</sequence>